<evidence type="ECO:0000256" key="1">
    <source>
        <dbReference type="ARBA" id="ARBA00001957"/>
    </source>
</evidence>
<dbReference type="Gene3D" id="3.30.559.10">
    <property type="entry name" value="Chloramphenicol acetyltransferase-like domain"/>
    <property type="match status" value="1"/>
</dbReference>
<dbReference type="InterPro" id="IPR020806">
    <property type="entry name" value="PKS_PP-bd"/>
</dbReference>
<dbReference type="GO" id="GO:0008610">
    <property type="term" value="P:lipid biosynthetic process"/>
    <property type="evidence" value="ECO:0007669"/>
    <property type="project" value="UniProtKB-ARBA"/>
</dbReference>
<dbReference type="PANTHER" id="PTHR45527:SF1">
    <property type="entry name" value="FATTY ACID SYNTHASE"/>
    <property type="match status" value="1"/>
</dbReference>
<evidence type="ECO:0000256" key="4">
    <source>
        <dbReference type="SAM" id="MobiDB-lite"/>
    </source>
</evidence>
<dbReference type="GO" id="GO:0003824">
    <property type="term" value="F:catalytic activity"/>
    <property type="evidence" value="ECO:0007669"/>
    <property type="project" value="InterPro"/>
</dbReference>
<sequence length="551" mass="58017">MASRPSPCRARFLAPLVDTLPHNGNSEIAPDRIEPERTVRDMNAEPVSTGALCRLFAKVLDLDSVRPDTDFYLAGGHSLAALELAVAIEAESGLRVGVVDILECSTPEALAARLRVPARVAAADAPIESAGAVEGRLGHEARWLWLERQRTGLFSDAYSVSCLLDGHGEVDADRFASAVAVAVRRHPALCSTIFEFNGEPRAKVVEPQGFFEVLRGPEHDVEQLAAVAFDPAVGPLLRIRLLLGTEANWQVLIVADHLVCDGRSLEILARDIVDAYGAGTQVHADAPARGAVAAAARVPESARQAALDYWLDRLTPPPPTLPLPVDGPRDEPVGAASALVTRDVPPRPCGAGPGRPPVVVRARTPGSADVRGTAVDRRARTGAEGVVGCLVTTVPVRVQVPAADRPHALMAAVSAAAAEAVDHCDVSFDEIVAAANPPRPPGRTPLFDVWVAVFGPVDAPSADLGGIALHGSSLPVRSAVFELSFQFVRHATGMRLALVHDATRYDRGTVERIADRAVAALVAMADDVEPHGAGGAPALTPALFSGFRMEA</sequence>
<dbReference type="InterPro" id="IPR001242">
    <property type="entry name" value="Condensation_dom"/>
</dbReference>
<dbReference type="PANTHER" id="PTHR45527">
    <property type="entry name" value="NONRIBOSOMAL PEPTIDE SYNTHETASE"/>
    <property type="match status" value="1"/>
</dbReference>
<comment type="cofactor">
    <cofactor evidence="1">
        <name>pantetheine 4'-phosphate</name>
        <dbReference type="ChEBI" id="CHEBI:47942"/>
    </cofactor>
</comment>
<dbReference type="GO" id="GO:0044550">
    <property type="term" value="P:secondary metabolite biosynthetic process"/>
    <property type="evidence" value="ECO:0007669"/>
    <property type="project" value="TreeGrafter"/>
</dbReference>
<dbReference type="PROSITE" id="PS00012">
    <property type="entry name" value="PHOSPHOPANTETHEINE"/>
    <property type="match status" value="1"/>
</dbReference>
<gene>
    <name evidence="6" type="ORF">BBK82_35695</name>
</gene>
<dbReference type="Proteomes" id="UP000093053">
    <property type="component" value="Chromosome"/>
</dbReference>
<dbReference type="InterPro" id="IPR036736">
    <property type="entry name" value="ACP-like_sf"/>
</dbReference>
<name>A0A1B2HS52_9PSEU</name>
<protein>
    <recommendedName>
        <fullName evidence="5">Carrier domain-containing protein</fullName>
    </recommendedName>
</protein>
<evidence type="ECO:0000256" key="3">
    <source>
        <dbReference type="ARBA" id="ARBA00022553"/>
    </source>
</evidence>
<dbReference type="InterPro" id="IPR023213">
    <property type="entry name" value="CAT-like_dom_sf"/>
</dbReference>
<dbReference type="PROSITE" id="PS50075">
    <property type="entry name" value="CARRIER"/>
    <property type="match status" value="1"/>
</dbReference>
<keyword evidence="2" id="KW-0596">Phosphopantetheine</keyword>
<dbReference type="InterPro" id="IPR006162">
    <property type="entry name" value="Ppantetheine_attach_site"/>
</dbReference>
<dbReference type="Pfam" id="PF00550">
    <property type="entry name" value="PP-binding"/>
    <property type="match status" value="1"/>
</dbReference>
<dbReference type="STRING" id="1586287.BBK82_35695"/>
<dbReference type="InterPro" id="IPR029058">
    <property type="entry name" value="AB_hydrolase_fold"/>
</dbReference>
<dbReference type="GO" id="GO:0031177">
    <property type="term" value="F:phosphopantetheine binding"/>
    <property type="evidence" value="ECO:0007669"/>
    <property type="project" value="InterPro"/>
</dbReference>
<keyword evidence="7" id="KW-1185">Reference proteome</keyword>
<evidence type="ECO:0000256" key="2">
    <source>
        <dbReference type="ARBA" id="ARBA00022450"/>
    </source>
</evidence>
<evidence type="ECO:0000313" key="6">
    <source>
        <dbReference type="EMBL" id="ANZ40557.1"/>
    </source>
</evidence>
<proteinExistence type="predicted"/>
<dbReference type="SUPFAM" id="SSF47336">
    <property type="entry name" value="ACP-like"/>
    <property type="match status" value="1"/>
</dbReference>
<evidence type="ECO:0000259" key="5">
    <source>
        <dbReference type="PROSITE" id="PS50075"/>
    </source>
</evidence>
<dbReference type="AlphaFoldDB" id="A0A1B2HS52"/>
<dbReference type="SUPFAM" id="SSF52777">
    <property type="entry name" value="CoA-dependent acyltransferases"/>
    <property type="match status" value="2"/>
</dbReference>
<feature type="compositionally biased region" description="Low complexity" evidence="4">
    <location>
        <begin position="357"/>
        <end position="366"/>
    </location>
</feature>
<evidence type="ECO:0000313" key="7">
    <source>
        <dbReference type="Proteomes" id="UP000093053"/>
    </source>
</evidence>
<dbReference type="SMART" id="SM00823">
    <property type="entry name" value="PKS_PP"/>
    <property type="match status" value="1"/>
</dbReference>
<organism evidence="6 7">
    <name type="scientific">Lentzea guizhouensis</name>
    <dbReference type="NCBI Taxonomy" id="1586287"/>
    <lineage>
        <taxon>Bacteria</taxon>
        <taxon>Bacillati</taxon>
        <taxon>Actinomycetota</taxon>
        <taxon>Actinomycetes</taxon>
        <taxon>Pseudonocardiales</taxon>
        <taxon>Pseudonocardiaceae</taxon>
        <taxon>Lentzea</taxon>
    </lineage>
</organism>
<keyword evidence="3" id="KW-0597">Phosphoprotein</keyword>
<dbReference type="InterPro" id="IPR009081">
    <property type="entry name" value="PP-bd_ACP"/>
</dbReference>
<accession>A0A1B2HS52</accession>
<dbReference type="GO" id="GO:0005737">
    <property type="term" value="C:cytoplasm"/>
    <property type="evidence" value="ECO:0007669"/>
    <property type="project" value="TreeGrafter"/>
</dbReference>
<dbReference type="KEGG" id="led:BBK82_35695"/>
<feature type="region of interest" description="Disordered" evidence="4">
    <location>
        <begin position="342"/>
        <end position="366"/>
    </location>
</feature>
<dbReference type="EMBL" id="CP016793">
    <property type="protein sequence ID" value="ANZ40557.1"/>
    <property type="molecule type" value="Genomic_DNA"/>
</dbReference>
<dbReference type="Gene3D" id="3.40.50.1820">
    <property type="entry name" value="alpha/beta hydrolase"/>
    <property type="match status" value="1"/>
</dbReference>
<feature type="domain" description="Carrier" evidence="5">
    <location>
        <begin position="43"/>
        <end position="118"/>
    </location>
</feature>
<dbReference type="Pfam" id="PF00668">
    <property type="entry name" value="Condensation"/>
    <property type="match status" value="2"/>
</dbReference>
<dbReference type="GO" id="GO:0043041">
    <property type="term" value="P:amino acid activation for nonribosomal peptide biosynthetic process"/>
    <property type="evidence" value="ECO:0007669"/>
    <property type="project" value="TreeGrafter"/>
</dbReference>
<reference evidence="6 7" key="1">
    <citation type="submission" date="2016-07" db="EMBL/GenBank/DDBJ databases">
        <title>Complete genome sequence of the Lentzea guizhouensis DHS C013.</title>
        <authorList>
            <person name="Cao C."/>
        </authorList>
    </citation>
    <scope>NUCLEOTIDE SEQUENCE [LARGE SCALE GENOMIC DNA]</scope>
    <source>
        <strain evidence="6 7">DHS C013</strain>
    </source>
</reference>
<dbReference type="Gene3D" id="3.30.559.30">
    <property type="entry name" value="Nonribosomal peptide synthetase, condensation domain"/>
    <property type="match status" value="2"/>
</dbReference>